<keyword evidence="2" id="KW-1133">Transmembrane helix</keyword>
<keyword evidence="4" id="KW-1185">Reference proteome</keyword>
<dbReference type="EMBL" id="JBHMQT010000032">
    <property type="protein sequence ID" value="MFC0863374.1"/>
    <property type="molecule type" value="Genomic_DNA"/>
</dbReference>
<keyword evidence="2" id="KW-0472">Membrane</keyword>
<name>A0ABV6U4H7_9ACTN</name>
<organism evidence="3 4">
    <name type="scientific">Sphaerimonospora cavernae</name>
    <dbReference type="NCBI Taxonomy" id="1740611"/>
    <lineage>
        <taxon>Bacteria</taxon>
        <taxon>Bacillati</taxon>
        <taxon>Actinomycetota</taxon>
        <taxon>Actinomycetes</taxon>
        <taxon>Streptosporangiales</taxon>
        <taxon>Streptosporangiaceae</taxon>
        <taxon>Sphaerimonospora</taxon>
    </lineage>
</organism>
<sequence length="141" mass="15224">MALRDSMRSSAAPYLRPGETIQAVFGGQTLSNWLFGLTGFFIFLAINEYRMFVVTPQRILILDAGKLSMVKAKGVVIELPRATRLGSGTGVWRVAGRRGAHRPDASRNQGSPSRSRPCGCAPGPVSSRSHPVGSRYSGKYA</sequence>
<proteinExistence type="predicted"/>
<evidence type="ECO:0000313" key="4">
    <source>
        <dbReference type="Proteomes" id="UP001589870"/>
    </source>
</evidence>
<feature type="transmembrane region" description="Helical" evidence="2">
    <location>
        <begin position="30"/>
        <end position="49"/>
    </location>
</feature>
<reference evidence="3 4" key="1">
    <citation type="submission" date="2024-09" db="EMBL/GenBank/DDBJ databases">
        <authorList>
            <person name="Sun Q."/>
            <person name="Mori K."/>
        </authorList>
    </citation>
    <scope>NUCLEOTIDE SEQUENCE [LARGE SCALE GENOMIC DNA]</scope>
    <source>
        <strain evidence="3 4">TBRC 1851</strain>
    </source>
</reference>
<evidence type="ECO:0000256" key="1">
    <source>
        <dbReference type="SAM" id="MobiDB-lite"/>
    </source>
</evidence>
<keyword evidence="2" id="KW-0812">Transmembrane</keyword>
<evidence type="ECO:0000313" key="3">
    <source>
        <dbReference type="EMBL" id="MFC0863374.1"/>
    </source>
</evidence>
<feature type="region of interest" description="Disordered" evidence="1">
    <location>
        <begin position="93"/>
        <end position="141"/>
    </location>
</feature>
<accession>A0ABV6U4H7</accession>
<dbReference type="Proteomes" id="UP001589870">
    <property type="component" value="Unassembled WGS sequence"/>
</dbReference>
<evidence type="ECO:0008006" key="5">
    <source>
        <dbReference type="Google" id="ProtNLM"/>
    </source>
</evidence>
<dbReference type="RefSeq" id="WP_394301527.1">
    <property type="nucleotide sequence ID" value="NZ_JBHMQT010000032.1"/>
</dbReference>
<gene>
    <name evidence="3" type="ORF">ACFHYQ_13830</name>
</gene>
<evidence type="ECO:0000256" key="2">
    <source>
        <dbReference type="SAM" id="Phobius"/>
    </source>
</evidence>
<protein>
    <recommendedName>
        <fullName evidence="5">PH domain-containing protein</fullName>
    </recommendedName>
</protein>
<comment type="caution">
    <text evidence="3">The sequence shown here is derived from an EMBL/GenBank/DDBJ whole genome shotgun (WGS) entry which is preliminary data.</text>
</comment>